<evidence type="ECO:0000313" key="3">
    <source>
        <dbReference type="EMBL" id="GLB38752.1"/>
    </source>
</evidence>
<dbReference type="AlphaFoldDB" id="A0A9P3PLX4"/>
<feature type="transmembrane region" description="Helical" evidence="2">
    <location>
        <begin position="59"/>
        <end position="79"/>
    </location>
</feature>
<proteinExistence type="predicted"/>
<dbReference type="Proteomes" id="UP001063166">
    <property type="component" value="Unassembled WGS sequence"/>
</dbReference>
<keyword evidence="4" id="KW-1185">Reference proteome</keyword>
<feature type="compositionally biased region" description="Basic and acidic residues" evidence="1">
    <location>
        <begin position="26"/>
        <end position="39"/>
    </location>
</feature>
<keyword evidence="2" id="KW-0812">Transmembrane</keyword>
<evidence type="ECO:0000256" key="2">
    <source>
        <dbReference type="SAM" id="Phobius"/>
    </source>
</evidence>
<comment type="caution">
    <text evidence="3">The sequence shown here is derived from an EMBL/GenBank/DDBJ whole genome shotgun (WGS) entry which is preliminary data.</text>
</comment>
<evidence type="ECO:0000313" key="4">
    <source>
        <dbReference type="Proteomes" id="UP001063166"/>
    </source>
</evidence>
<name>A0A9P3PLX4_LYOSH</name>
<dbReference type="OrthoDB" id="10573025at2759"/>
<keyword evidence="2" id="KW-1133">Transmembrane helix</keyword>
<dbReference type="PANTHER" id="PTHR34187:SF2">
    <property type="entry name" value="DUF202 DOMAIN-CONTAINING PROTEIN"/>
    <property type="match status" value="1"/>
</dbReference>
<reference evidence="3" key="1">
    <citation type="submission" date="2022-07" db="EMBL/GenBank/DDBJ databases">
        <title>The genome of Lyophyllum shimeji provides insight into the initial evolution of ectomycorrhizal fungal genome.</title>
        <authorList>
            <person name="Kobayashi Y."/>
            <person name="Shibata T."/>
            <person name="Hirakawa H."/>
            <person name="Shigenobu S."/>
            <person name="Nishiyama T."/>
            <person name="Yamada A."/>
            <person name="Hasebe M."/>
            <person name="Kawaguchi M."/>
        </authorList>
    </citation>
    <scope>NUCLEOTIDE SEQUENCE</scope>
    <source>
        <strain evidence="3">AT787</strain>
    </source>
</reference>
<gene>
    <name evidence="3" type="ORF">LshimejAT787_0506170</name>
</gene>
<feature type="region of interest" description="Disordered" evidence="1">
    <location>
        <begin position="1"/>
        <end position="58"/>
    </location>
</feature>
<organism evidence="3 4">
    <name type="scientific">Lyophyllum shimeji</name>
    <name type="common">Hon-shimeji</name>
    <name type="synonym">Tricholoma shimeji</name>
    <dbReference type="NCBI Taxonomy" id="47721"/>
    <lineage>
        <taxon>Eukaryota</taxon>
        <taxon>Fungi</taxon>
        <taxon>Dikarya</taxon>
        <taxon>Basidiomycota</taxon>
        <taxon>Agaricomycotina</taxon>
        <taxon>Agaricomycetes</taxon>
        <taxon>Agaricomycetidae</taxon>
        <taxon>Agaricales</taxon>
        <taxon>Tricholomatineae</taxon>
        <taxon>Lyophyllaceae</taxon>
        <taxon>Lyophyllum</taxon>
    </lineage>
</organism>
<evidence type="ECO:0000256" key="1">
    <source>
        <dbReference type="SAM" id="MobiDB-lite"/>
    </source>
</evidence>
<dbReference type="PANTHER" id="PTHR34187">
    <property type="entry name" value="FGR18P"/>
    <property type="match status" value="1"/>
</dbReference>
<dbReference type="EMBL" id="BRPK01000005">
    <property type="protein sequence ID" value="GLB38752.1"/>
    <property type="molecule type" value="Genomic_DNA"/>
</dbReference>
<feature type="transmembrane region" description="Helical" evidence="2">
    <location>
        <begin position="91"/>
        <end position="111"/>
    </location>
</feature>
<feature type="transmembrane region" description="Helical" evidence="2">
    <location>
        <begin position="131"/>
        <end position="152"/>
    </location>
</feature>
<accession>A0A9P3PLX4</accession>
<sequence>MSALDKRPPSSTPEDIQPLPSTPELEEPKLETSDFHSETARGTPFALSREPTSPGTPSLLLATTGVGLVQLFAVASTTSTPGSALAHIQHFACPLGATLVGVGLLVLTIGVRRYFLIQTLLTKGVFPVTRFTIAGLTLIFAVITIVVFGLLVSARN</sequence>
<evidence type="ECO:0008006" key="5">
    <source>
        <dbReference type="Google" id="ProtNLM"/>
    </source>
</evidence>
<dbReference type="InterPro" id="IPR052053">
    <property type="entry name" value="IM_YidH-like"/>
</dbReference>
<keyword evidence="2" id="KW-0472">Membrane</keyword>
<protein>
    <recommendedName>
        <fullName evidence="5">DUF202 domain-containing protein</fullName>
    </recommendedName>
</protein>